<accession>A0A8J8MET6</accession>
<evidence type="ECO:0000313" key="5">
    <source>
        <dbReference type="Proteomes" id="UP000677305"/>
    </source>
</evidence>
<keyword evidence="3" id="KW-0119">Carbohydrate metabolism</keyword>
<organism evidence="4 5">
    <name type="scientific">Vallitalea guaymasensis</name>
    <dbReference type="NCBI Taxonomy" id="1185412"/>
    <lineage>
        <taxon>Bacteria</taxon>
        <taxon>Bacillati</taxon>
        <taxon>Bacillota</taxon>
        <taxon>Clostridia</taxon>
        <taxon>Lachnospirales</taxon>
        <taxon>Vallitaleaceae</taxon>
        <taxon>Vallitalea</taxon>
    </lineage>
</organism>
<dbReference type="SUPFAM" id="SSF53067">
    <property type="entry name" value="Actin-like ATPase domain"/>
    <property type="match status" value="1"/>
</dbReference>
<dbReference type="AlphaFoldDB" id="A0A8J8MET6"/>
<keyword evidence="5" id="KW-1185">Reference proteome</keyword>
<gene>
    <name evidence="4" type="ORF">HYG85_21155</name>
</gene>
<evidence type="ECO:0000256" key="2">
    <source>
        <dbReference type="ARBA" id="ARBA00006479"/>
    </source>
</evidence>
<protein>
    <submittedName>
        <fullName evidence="4">ROK family transcriptional regulator</fullName>
    </submittedName>
</protein>
<reference evidence="4 5" key="1">
    <citation type="submission" date="2020-07" db="EMBL/GenBank/DDBJ databases">
        <title>Vallitalea guaymasensis genome.</title>
        <authorList>
            <person name="Postec A."/>
        </authorList>
    </citation>
    <scope>NUCLEOTIDE SEQUENCE [LARGE SCALE GENOMIC DNA]</scope>
    <source>
        <strain evidence="4 5">Ra1766G1</strain>
    </source>
</reference>
<dbReference type="InterPro" id="IPR036388">
    <property type="entry name" value="WH-like_DNA-bd_sf"/>
</dbReference>
<dbReference type="PANTHER" id="PTHR18964">
    <property type="entry name" value="ROK (REPRESSOR, ORF, KINASE) FAMILY"/>
    <property type="match status" value="1"/>
</dbReference>
<dbReference type="PANTHER" id="PTHR18964:SF149">
    <property type="entry name" value="BIFUNCTIONAL UDP-N-ACETYLGLUCOSAMINE 2-EPIMERASE_N-ACETYLMANNOSAMINE KINASE"/>
    <property type="match status" value="1"/>
</dbReference>
<dbReference type="Gene3D" id="3.30.420.40">
    <property type="match status" value="2"/>
</dbReference>
<evidence type="ECO:0000313" key="4">
    <source>
        <dbReference type="EMBL" id="QUH31295.1"/>
    </source>
</evidence>
<dbReference type="Gene3D" id="1.10.10.10">
    <property type="entry name" value="Winged helix-like DNA-binding domain superfamily/Winged helix DNA-binding domain"/>
    <property type="match status" value="1"/>
</dbReference>
<dbReference type="InterPro" id="IPR000600">
    <property type="entry name" value="ROK"/>
</dbReference>
<comment type="function">
    <text evidence="1">Transcriptional repressor of xylose-utilizing enzymes.</text>
</comment>
<sequence>MILLNTINQQIIKETNRARILKLIREKKEITIKDIAKELGTSIPTVISKVNELIEIGIIKEGGVAESSGGRKPVLIRFVPESRLSFGINISPKRISIALMNLDAKILVEKSTEYNASCSFDKILSITKEIIESIIIENKIDRNKILGIGFSLPGIVDEENLILENAPNINVKGFDFGPYEKFFGFPIYIENEANVAAIGESELGISSHYNNMVFVSITEGIGTGIIIQNTLYKSTNKRAGEFGHMRITDDHIKCNCGRTGCWEMYASETALLKKYNDKATTKVSTVSQLISRIEEKDPIACEVFNDYIRYLAVGIENIILTLSPEKIIIGGKISKYHNLYEKNLVEYINRESILYTIEESIIGYSLLKGRASILGAGLLPVYQLIRTGATTL</sequence>
<name>A0A8J8MET6_9FIRM</name>
<dbReference type="SUPFAM" id="SSF46785">
    <property type="entry name" value="Winged helix' DNA-binding domain"/>
    <property type="match status" value="1"/>
</dbReference>
<dbReference type="RefSeq" id="WP_212691351.1">
    <property type="nucleotide sequence ID" value="NZ_CP058561.1"/>
</dbReference>
<dbReference type="CDD" id="cd00090">
    <property type="entry name" value="HTH_ARSR"/>
    <property type="match status" value="1"/>
</dbReference>
<comment type="similarity">
    <text evidence="2">Belongs to the ROK (NagC/XylR) family.</text>
</comment>
<dbReference type="KEGG" id="vgu:HYG85_21155"/>
<dbReference type="GO" id="GO:0042732">
    <property type="term" value="P:D-xylose metabolic process"/>
    <property type="evidence" value="ECO:0007669"/>
    <property type="project" value="UniProtKB-KW"/>
</dbReference>
<keyword evidence="3" id="KW-0859">Xylose metabolism</keyword>
<dbReference type="InterPro" id="IPR043129">
    <property type="entry name" value="ATPase_NBD"/>
</dbReference>
<dbReference type="Proteomes" id="UP000677305">
    <property type="component" value="Chromosome"/>
</dbReference>
<dbReference type="InterPro" id="IPR036390">
    <property type="entry name" value="WH_DNA-bd_sf"/>
</dbReference>
<dbReference type="Pfam" id="PF13412">
    <property type="entry name" value="HTH_24"/>
    <property type="match status" value="1"/>
</dbReference>
<proteinExistence type="inferred from homology"/>
<dbReference type="Pfam" id="PF00480">
    <property type="entry name" value="ROK"/>
    <property type="match status" value="1"/>
</dbReference>
<dbReference type="InterPro" id="IPR011991">
    <property type="entry name" value="ArsR-like_HTH"/>
</dbReference>
<evidence type="ECO:0000256" key="3">
    <source>
        <dbReference type="ARBA" id="ARBA00022629"/>
    </source>
</evidence>
<dbReference type="EMBL" id="CP058561">
    <property type="protein sequence ID" value="QUH31295.1"/>
    <property type="molecule type" value="Genomic_DNA"/>
</dbReference>
<evidence type="ECO:0000256" key="1">
    <source>
        <dbReference type="ARBA" id="ARBA00002486"/>
    </source>
</evidence>